<evidence type="ECO:0000313" key="3">
    <source>
        <dbReference type="EMBL" id="MUL35300.1"/>
    </source>
</evidence>
<keyword evidence="3" id="KW-0808">Transferase</keyword>
<dbReference type="SUPFAM" id="SSF54593">
    <property type="entry name" value="Glyoxalase/Bleomycin resistance protein/Dihydroxybiphenyl dioxygenase"/>
    <property type="match status" value="1"/>
</dbReference>
<dbReference type="RefSeq" id="WP_105221327.1">
    <property type="nucleotide sequence ID" value="NZ_CAWNSU010000085.1"/>
</dbReference>
<sequence length="135" mass="15785">MITGINHITLTVKNLEESFRFYQEVLGFRPIAKWKKGSYFLAGDLWFCLIQNKNIYTDELDYTHIAFTVSEQNFEAMSSRIKHSQAKIWQENTSEGASLYFTDPNNHKLEIHASDLATRIKTAKEKPWEGLEFYV</sequence>
<dbReference type="GO" id="GO:0046872">
    <property type="term" value="F:metal ion binding"/>
    <property type="evidence" value="ECO:0007669"/>
    <property type="project" value="UniProtKB-KW"/>
</dbReference>
<evidence type="ECO:0000313" key="4">
    <source>
        <dbReference type="Proteomes" id="UP000441797"/>
    </source>
</evidence>
<accession>A0A6N8FPW0</accession>
<dbReference type="Pfam" id="PF00903">
    <property type="entry name" value="Glyoxalase"/>
    <property type="match status" value="1"/>
</dbReference>
<dbReference type="GO" id="GO:0016740">
    <property type="term" value="F:transferase activity"/>
    <property type="evidence" value="ECO:0007669"/>
    <property type="project" value="UniProtKB-KW"/>
</dbReference>
<dbReference type="Proteomes" id="UP000441797">
    <property type="component" value="Unassembled WGS sequence"/>
</dbReference>
<keyword evidence="1" id="KW-0479">Metal-binding</keyword>
<dbReference type="EMBL" id="NAPY01000003">
    <property type="protein sequence ID" value="MUL35300.1"/>
    <property type="molecule type" value="Genomic_DNA"/>
</dbReference>
<protein>
    <submittedName>
        <fullName evidence="3">Glutathione transferase</fullName>
    </submittedName>
</protein>
<proteinExistence type="predicted"/>
<dbReference type="AlphaFoldDB" id="A0A6N8FPW0"/>
<dbReference type="InterPro" id="IPR004360">
    <property type="entry name" value="Glyas_Fos-R_dOase_dom"/>
</dbReference>
<keyword evidence="4" id="KW-1185">Reference proteome</keyword>
<feature type="domain" description="VOC" evidence="2">
    <location>
        <begin position="4"/>
        <end position="114"/>
    </location>
</feature>
<gene>
    <name evidence="3" type="ORF">BWI75_02715</name>
</gene>
<dbReference type="Gene3D" id="3.10.180.10">
    <property type="entry name" value="2,3-Dihydroxybiphenyl 1,2-Dioxygenase, domain 1"/>
    <property type="match status" value="1"/>
</dbReference>
<dbReference type="InterPro" id="IPR037523">
    <property type="entry name" value="VOC_core"/>
</dbReference>
<name>A0A6N8FPW0_9CHRO</name>
<dbReference type="PROSITE" id="PS51819">
    <property type="entry name" value="VOC"/>
    <property type="match status" value="1"/>
</dbReference>
<dbReference type="PANTHER" id="PTHR36113:SF6">
    <property type="entry name" value="FOSFOMYCIN RESISTANCE PROTEIN FOSX"/>
    <property type="match status" value="1"/>
</dbReference>
<dbReference type="PANTHER" id="PTHR36113">
    <property type="entry name" value="LYASE, PUTATIVE-RELATED-RELATED"/>
    <property type="match status" value="1"/>
</dbReference>
<evidence type="ECO:0000259" key="2">
    <source>
        <dbReference type="PROSITE" id="PS51819"/>
    </source>
</evidence>
<organism evidence="3 4">
    <name type="scientific">Gloeocapsopsis dulcis AAB1 = 1H9</name>
    <dbReference type="NCBI Taxonomy" id="1433147"/>
    <lineage>
        <taxon>Bacteria</taxon>
        <taxon>Bacillati</taxon>
        <taxon>Cyanobacteriota</taxon>
        <taxon>Cyanophyceae</taxon>
        <taxon>Oscillatoriophycideae</taxon>
        <taxon>Chroococcales</taxon>
        <taxon>Chroococcaceae</taxon>
        <taxon>Gloeocapsopsis</taxon>
        <taxon>Gloeocapsopsis dulcis</taxon>
    </lineage>
</organism>
<reference evidence="3 4" key="1">
    <citation type="journal article" date="2019" name="Front. Microbiol.">
        <title>Genomic Features for Desiccation Tolerance and Sugar Biosynthesis in the Extremophile Gloeocapsopsis sp. UTEX B3054.</title>
        <authorList>
            <person name="Urrejola C."/>
            <person name="Alcorta J."/>
            <person name="Salas L."/>
            <person name="Vasquez M."/>
            <person name="Polz M.F."/>
            <person name="Vicuna R."/>
            <person name="Diez B."/>
        </authorList>
    </citation>
    <scope>NUCLEOTIDE SEQUENCE [LARGE SCALE GENOMIC DNA]</scope>
    <source>
        <strain evidence="3 4">1H9</strain>
    </source>
</reference>
<evidence type="ECO:0000256" key="1">
    <source>
        <dbReference type="ARBA" id="ARBA00022723"/>
    </source>
</evidence>
<comment type="caution">
    <text evidence="3">The sequence shown here is derived from an EMBL/GenBank/DDBJ whole genome shotgun (WGS) entry which is preliminary data.</text>
</comment>
<dbReference type="OrthoDB" id="9788468at2"/>
<dbReference type="InterPro" id="IPR029068">
    <property type="entry name" value="Glyas_Bleomycin-R_OHBP_Dase"/>
</dbReference>
<dbReference type="InterPro" id="IPR051332">
    <property type="entry name" value="Fosfomycin_Res_Enzymes"/>
</dbReference>